<accession>A0ACB7SA70</accession>
<reference evidence="1" key="1">
    <citation type="submission" date="2020-05" db="EMBL/GenBank/DDBJ databases">
        <title>Large-scale comparative analyses of tick genomes elucidate their genetic diversity and vector capacities.</title>
        <authorList>
            <person name="Jia N."/>
            <person name="Wang J."/>
            <person name="Shi W."/>
            <person name="Du L."/>
            <person name="Sun Y."/>
            <person name="Zhan W."/>
            <person name="Jiang J."/>
            <person name="Wang Q."/>
            <person name="Zhang B."/>
            <person name="Ji P."/>
            <person name="Sakyi L.B."/>
            <person name="Cui X."/>
            <person name="Yuan T."/>
            <person name="Jiang B."/>
            <person name="Yang W."/>
            <person name="Lam T.T.-Y."/>
            <person name="Chang Q."/>
            <person name="Ding S."/>
            <person name="Wang X."/>
            <person name="Zhu J."/>
            <person name="Ruan X."/>
            <person name="Zhao L."/>
            <person name="Wei J."/>
            <person name="Que T."/>
            <person name="Du C."/>
            <person name="Cheng J."/>
            <person name="Dai P."/>
            <person name="Han X."/>
            <person name="Huang E."/>
            <person name="Gao Y."/>
            <person name="Liu J."/>
            <person name="Shao H."/>
            <person name="Ye R."/>
            <person name="Li L."/>
            <person name="Wei W."/>
            <person name="Wang X."/>
            <person name="Wang C."/>
            <person name="Yang T."/>
            <person name="Huo Q."/>
            <person name="Li W."/>
            <person name="Guo W."/>
            <person name="Chen H."/>
            <person name="Zhou L."/>
            <person name="Ni X."/>
            <person name="Tian J."/>
            <person name="Zhou Y."/>
            <person name="Sheng Y."/>
            <person name="Liu T."/>
            <person name="Pan Y."/>
            <person name="Xia L."/>
            <person name="Li J."/>
            <person name="Zhao F."/>
            <person name="Cao W."/>
        </authorList>
    </citation>
    <scope>NUCLEOTIDE SEQUENCE</scope>
    <source>
        <strain evidence="1">Hyas-2018</strain>
    </source>
</reference>
<evidence type="ECO:0000313" key="2">
    <source>
        <dbReference type="Proteomes" id="UP000821845"/>
    </source>
</evidence>
<organism evidence="1 2">
    <name type="scientific">Hyalomma asiaticum</name>
    <name type="common">Tick</name>
    <dbReference type="NCBI Taxonomy" id="266040"/>
    <lineage>
        <taxon>Eukaryota</taxon>
        <taxon>Metazoa</taxon>
        <taxon>Ecdysozoa</taxon>
        <taxon>Arthropoda</taxon>
        <taxon>Chelicerata</taxon>
        <taxon>Arachnida</taxon>
        <taxon>Acari</taxon>
        <taxon>Parasitiformes</taxon>
        <taxon>Ixodida</taxon>
        <taxon>Ixodoidea</taxon>
        <taxon>Ixodidae</taxon>
        <taxon>Hyalomminae</taxon>
        <taxon>Hyalomma</taxon>
    </lineage>
</organism>
<name>A0ACB7SA70_HYAAI</name>
<keyword evidence="2" id="KW-1185">Reference proteome</keyword>
<sequence>MECPSQTRNGSTSVFLAKDLPKIYDEVKIHDRELSGRLLKNWQASFFTNSPENGECNKQYLDIGCGPGNFTRHYLLPLCPPSMRRLVAADNSYPMIDYARRVHGHPKIEHRMLDIAIDDEVSRFIESEGQFHRVYSFLTFHWMHDKGAALRNVERLLAVGGECLIVFNPHPGPLQLSKAMMNSDRWKEYSHVLKNVVPEFPDTHDPSYLRNYLIDIVRSTSLVPLTCELVQVEAPSSSLEEVTRMALSVNPLYSLVTEEEKVELASFAKKFMEQGHYSNYSCTGTTRKLRFVFHGYKP</sequence>
<gene>
    <name evidence="1" type="ORF">HPB50_003775</name>
</gene>
<comment type="caution">
    <text evidence="1">The sequence shown here is derived from an EMBL/GenBank/DDBJ whole genome shotgun (WGS) entry which is preliminary data.</text>
</comment>
<proteinExistence type="predicted"/>
<dbReference type="Proteomes" id="UP000821845">
    <property type="component" value="Chromosome 5"/>
</dbReference>
<dbReference type="EMBL" id="CM023485">
    <property type="protein sequence ID" value="KAH6929634.1"/>
    <property type="molecule type" value="Genomic_DNA"/>
</dbReference>
<evidence type="ECO:0000313" key="1">
    <source>
        <dbReference type="EMBL" id="KAH6929634.1"/>
    </source>
</evidence>
<protein>
    <submittedName>
        <fullName evidence="1">Uncharacterized protein</fullName>
    </submittedName>
</protein>